<dbReference type="GO" id="GO:0003729">
    <property type="term" value="F:mRNA binding"/>
    <property type="evidence" value="ECO:0007669"/>
    <property type="project" value="InterPro"/>
</dbReference>
<dbReference type="GO" id="GO:1990904">
    <property type="term" value="C:ribonucleoprotein complex"/>
    <property type="evidence" value="ECO:0007669"/>
    <property type="project" value="UniProtKB-KW"/>
</dbReference>
<protein>
    <submittedName>
        <fullName evidence="6">Chloroplastic group IIA intron splicing facilitator CRS1, chloroplastic</fullName>
    </submittedName>
</protein>
<evidence type="ECO:0000256" key="2">
    <source>
        <dbReference type="ARBA" id="ARBA00022737"/>
    </source>
</evidence>
<sequence length="120" mass="13836">MQNLTGGVLLLRNKFLIILYRGKDFVPSEVAKVVAEREMELTRCQLQEETARLKASEAFSITDEDSVNSGIVGTLSRISAYSLRNREHKKGRLRFEVQLESEHKKTGKEKIRDQERRCIL</sequence>
<keyword evidence="4" id="KW-0508">mRNA splicing</keyword>
<accession>A0AAW2X931</accession>
<reference evidence="6" key="1">
    <citation type="submission" date="2020-06" db="EMBL/GenBank/DDBJ databases">
        <authorList>
            <person name="Li T."/>
            <person name="Hu X."/>
            <person name="Zhang T."/>
            <person name="Song X."/>
            <person name="Zhang H."/>
            <person name="Dai N."/>
            <person name="Sheng W."/>
            <person name="Hou X."/>
            <person name="Wei L."/>
        </authorList>
    </citation>
    <scope>NUCLEOTIDE SEQUENCE</scope>
    <source>
        <strain evidence="6">KEN1</strain>
        <tissue evidence="6">Leaf</tissue>
    </source>
</reference>
<dbReference type="EMBL" id="JACGWN010000005">
    <property type="protein sequence ID" value="KAL0450020.1"/>
    <property type="molecule type" value="Genomic_DNA"/>
</dbReference>
<keyword evidence="3" id="KW-0809">Transit peptide</keyword>
<name>A0AAW2X931_9LAMI</name>
<evidence type="ECO:0000256" key="5">
    <source>
        <dbReference type="ARBA" id="ARBA00023274"/>
    </source>
</evidence>
<keyword evidence="2" id="KW-0677">Repeat</keyword>
<dbReference type="PANTHER" id="PTHR31846">
    <property type="entry name" value="CRS1 / YHBY (CRM) DOMAIN-CONTAINING PROTEIN"/>
    <property type="match status" value="1"/>
</dbReference>
<keyword evidence="1" id="KW-0507">mRNA processing</keyword>
<gene>
    <name evidence="6" type="ORF">Slati_1558400</name>
</gene>
<keyword evidence="5" id="KW-0687">Ribonucleoprotein</keyword>
<proteinExistence type="predicted"/>
<dbReference type="GO" id="GO:0006397">
    <property type="term" value="P:mRNA processing"/>
    <property type="evidence" value="ECO:0007669"/>
    <property type="project" value="UniProtKB-KW"/>
</dbReference>
<dbReference type="GO" id="GO:0000375">
    <property type="term" value="P:RNA splicing, via transesterification reactions"/>
    <property type="evidence" value="ECO:0007669"/>
    <property type="project" value="InterPro"/>
</dbReference>
<evidence type="ECO:0000256" key="4">
    <source>
        <dbReference type="ARBA" id="ARBA00023187"/>
    </source>
</evidence>
<comment type="caution">
    <text evidence="6">The sequence shown here is derived from an EMBL/GenBank/DDBJ whole genome shotgun (WGS) entry which is preliminary data.</text>
</comment>
<evidence type="ECO:0000313" key="6">
    <source>
        <dbReference type="EMBL" id="KAL0450020.1"/>
    </source>
</evidence>
<dbReference type="PANTHER" id="PTHR31846:SF10">
    <property type="entry name" value="CHLOROPLASTIC GROUP IIA INTRON SPLICING FACILITATOR CRS1, CHLOROPLASTIC"/>
    <property type="match status" value="1"/>
</dbReference>
<dbReference type="AlphaFoldDB" id="A0AAW2X931"/>
<evidence type="ECO:0000256" key="3">
    <source>
        <dbReference type="ARBA" id="ARBA00022946"/>
    </source>
</evidence>
<dbReference type="InterPro" id="IPR045278">
    <property type="entry name" value="CRS1/CFM2/CFM3"/>
</dbReference>
<evidence type="ECO:0000256" key="1">
    <source>
        <dbReference type="ARBA" id="ARBA00022664"/>
    </source>
</evidence>
<organism evidence="6">
    <name type="scientific">Sesamum latifolium</name>
    <dbReference type="NCBI Taxonomy" id="2727402"/>
    <lineage>
        <taxon>Eukaryota</taxon>
        <taxon>Viridiplantae</taxon>
        <taxon>Streptophyta</taxon>
        <taxon>Embryophyta</taxon>
        <taxon>Tracheophyta</taxon>
        <taxon>Spermatophyta</taxon>
        <taxon>Magnoliopsida</taxon>
        <taxon>eudicotyledons</taxon>
        <taxon>Gunneridae</taxon>
        <taxon>Pentapetalae</taxon>
        <taxon>asterids</taxon>
        <taxon>lamiids</taxon>
        <taxon>Lamiales</taxon>
        <taxon>Pedaliaceae</taxon>
        <taxon>Sesamum</taxon>
    </lineage>
</organism>
<reference evidence="6" key="2">
    <citation type="journal article" date="2024" name="Plant">
        <title>Genomic evolution and insights into agronomic trait innovations of Sesamum species.</title>
        <authorList>
            <person name="Miao H."/>
            <person name="Wang L."/>
            <person name="Qu L."/>
            <person name="Liu H."/>
            <person name="Sun Y."/>
            <person name="Le M."/>
            <person name="Wang Q."/>
            <person name="Wei S."/>
            <person name="Zheng Y."/>
            <person name="Lin W."/>
            <person name="Duan Y."/>
            <person name="Cao H."/>
            <person name="Xiong S."/>
            <person name="Wang X."/>
            <person name="Wei L."/>
            <person name="Li C."/>
            <person name="Ma Q."/>
            <person name="Ju M."/>
            <person name="Zhao R."/>
            <person name="Li G."/>
            <person name="Mu C."/>
            <person name="Tian Q."/>
            <person name="Mei H."/>
            <person name="Zhang T."/>
            <person name="Gao T."/>
            <person name="Zhang H."/>
        </authorList>
    </citation>
    <scope>NUCLEOTIDE SEQUENCE</scope>
    <source>
        <strain evidence="6">KEN1</strain>
    </source>
</reference>